<dbReference type="AlphaFoldDB" id="A0A364JYJ0"/>
<dbReference type="InterPro" id="IPR002347">
    <property type="entry name" value="SDR_fam"/>
</dbReference>
<dbReference type="PANTHER" id="PTHR42760:SF133">
    <property type="entry name" value="3-OXOACYL-[ACYL-CARRIER-PROTEIN] REDUCTASE"/>
    <property type="match status" value="1"/>
</dbReference>
<accession>A0A364JYJ0</accession>
<dbReference type="PROSITE" id="PS00061">
    <property type="entry name" value="ADH_SHORT"/>
    <property type="match status" value="1"/>
</dbReference>
<dbReference type="InterPro" id="IPR020904">
    <property type="entry name" value="Sc_DH/Rdtase_CS"/>
</dbReference>
<evidence type="ECO:0000256" key="2">
    <source>
        <dbReference type="ARBA" id="ARBA00023002"/>
    </source>
</evidence>
<sequence length="264" mass="28082">MGGALTGGAGMIRQRPVALVTGARRGIGFAIARALADKGFDLAITDREHDEAAMKELRQTDRKIIFFESDLADIDRHEASVAAVVCEFGGIDCLVNNAGMGSVERDDFLKLKPENFDTIMNVNLRGTVFFTQAVVRAMLAAAEVPFARSITTISSVSSVMTSPERLDYCISKAGLSAFVQGLALRLAEARIGVFEVRPGIIRTDMTAKVADRYDRLIEAGLVPMKRWGEAGDVGAVVAALAGGDFIFATGSTIHADGGLSIAKL</sequence>
<comment type="similarity">
    <text evidence="1">Belongs to the short-chain dehydrogenases/reductases (SDR) family.</text>
</comment>
<evidence type="ECO:0000256" key="1">
    <source>
        <dbReference type="ARBA" id="ARBA00006484"/>
    </source>
</evidence>
<organism evidence="3 4">
    <name type="scientific">Falsochrobactrum ovis</name>
    <dbReference type="NCBI Taxonomy" id="1293442"/>
    <lineage>
        <taxon>Bacteria</taxon>
        <taxon>Pseudomonadati</taxon>
        <taxon>Pseudomonadota</taxon>
        <taxon>Alphaproteobacteria</taxon>
        <taxon>Hyphomicrobiales</taxon>
        <taxon>Brucellaceae</taxon>
        <taxon>Falsochrobactrum</taxon>
    </lineage>
</organism>
<protein>
    <submittedName>
        <fullName evidence="3">NAD(P)-dependent dehydrogenase (Short-subunit alcohol dehydrogenase family)</fullName>
    </submittedName>
</protein>
<name>A0A364JYJ0_9HYPH</name>
<dbReference type="PRINTS" id="PR00081">
    <property type="entry name" value="GDHRDH"/>
</dbReference>
<dbReference type="NCBIfam" id="NF009386">
    <property type="entry name" value="PRK12745.1"/>
    <property type="match status" value="1"/>
</dbReference>
<dbReference type="PRINTS" id="PR00080">
    <property type="entry name" value="SDRFAMILY"/>
</dbReference>
<dbReference type="GO" id="GO:0006633">
    <property type="term" value="P:fatty acid biosynthetic process"/>
    <property type="evidence" value="ECO:0007669"/>
    <property type="project" value="TreeGrafter"/>
</dbReference>
<evidence type="ECO:0000313" key="4">
    <source>
        <dbReference type="Proteomes" id="UP000249453"/>
    </source>
</evidence>
<dbReference type="Proteomes" id="UP000249453">
    <property type="component" value="Unassembled WGS sequence"/>
</dbReference>
<dbReference type="PANTHER" id="PTHR42760">
    <property type="entry name" value="SHORT-CHAIN DEHYDROGENASES/REDUCTASES FAMILY MEMBER"/>
    <property type="match status" value="1"/>
</dbReference>
<keyword evidence="2" id="KW-0560">Oxidoreductase</keyword>
<dbReference type="SUPFAM" id="SSF51735">
    <property type="entry name" value="NAD(P)-binding Rossmann-fold domains"/>
    <property type="match status" value="1"/>
</dbReference>
<evidence type="ECO:0000313" key="3">
    <source>
        <dbReference type="EMBL" id="RAK33804.1"/>
    </source>
</evidence>
<dbReference type="InterPro" id="IPR036291">
    <property type="entry name" value="NAD(P)-bd_dom_sf"/>
</dbReference>
<dbReference type="Gene3D" id="3.40.50.720">
    <property type="entry name" value="NAD(P)-binding Rossmann-like Domain"/>
    <property type="match status" value="1"/>
</dbReference>
<dbReference type="FunFam" id="3.40.50.720:FF:000084">
    <property type="entry name" value="Short-chain dehydrogenase reductase"/>
    <property type="match status" value="1"/>
</dbReference>
<dbReference type="EMBL" id="QLMK01000001">
    <property type="protein sequence ID" value="RAK33804.1"/>
    <property type="molecule type" value="Genomic_DNA"/>
</dbReference>
<keyword evidence="4" id="KW-1185">Reference proteome</keyword>
<dbReference type="GO" id="GO:0048038">
    <property type="term" value="F:quinone binding"/>
    <property type="evidence" value="ECO:0007669"/>
    <property type="project" value="TreeGrafter"/>
</dbReference>
<dbReference type="GO" id="GO:0016616">
    <property type="term" value="F:oxidoreductase activity, acting on the CH-OH group of donors, NAD or NADP as acceptor"/>
    <property type="evidence" value="ECO:0007669"/>
    <property type="project" value="TreeGrafter"/>
</dbReference>
<proteinExistence type="inferred from homology"/>
<comment type="caution">
    <text evidence="3">The sequence shown here is derived from an EMBL/GenBank/DDBJ whole genome shotgun (WGS) entry which is preliminary data.</text>
</comment>
<dbReference type="Pfam" id="PF13561">
    <property type="entry name" value="adh_short_C2"/>
    <property type="match status" value="1"/>
</dbReference>
<gene>
    <name evidence="3" type="ORF">C7374_101128</name>
</gene>
<reference evidence="3 4" key="1">
    <citation type="submission" date="2018-06" db="EMBL/GenBank/DDBJ databases">
        <title>Genomic Encyclopedia of Type Strains, Phase IV (KMG-IV): sequencing the most valuable type-strain genomes for metagenomic binning, comparative biology and taxonomic classification.</title>
        <authorList>
            <person name="Goeker M."/>
        </authorList>
    </citation>
    <scope>NUCLEOTIDE SEQUENCE [LARGE SCALE GENOMIC DNA]</scope>
    <source>
        <strain evidence="3 4">DSM 26720</strain>
    </source>
</reference>